<dbReference type="EMBL" id="LT906467">
    <property type="protein sequence ID" value="SNV59247.1"/>
    <property type="molecule type" value="Genomic_DNA"/>
</dbReference>
<dbReference type="RefSeq" id="WP_231910323.1">
    <property type="nucleotide sequence ID" value="NZ_CP009211.1"/>
</dbReference>
<organism evidence="1 2">
    <name type="scientific">Corynebacterium imitans</name>
    <dbReference type="NCBI Taxonomy" id="156978"/>
    <lineage>
        <taxon>Bacteria</taxon>
        <taxon>Bacillati</taxon>
        <taxon>Actinomycetota</taxon>
        <taxon>Actinomycetes</taxon>
        <taxon>Mycobacteriales</taxon>
        <taxon>Corynebacteriaceae</taxon>
        <taxon>Corynebacterium</taxon>
    </lineage>
</organism>
<sequence length="160" mass="18167">MSELSHTPEYTTNAEQADRERFGFLVNPDLTYRRIVFDEDTARDFLGGVEDDFVDVAFEQEGNRFHALFNPEARVQGAEPNPVASLARNTADTNNPAFLTDPTRAICGPVIFTNREGKSVEERTIASVDQAIRAVENYREDNPEEYELWRNAVRNATHTQ</sequence>
<dbReference type="Proteomes" id="UP000215374">
    <property type="component" value="Chromosome 1"/>
</dbReference>
<reference evidence="1 2" key="1">
    <citation type="submission" date="2017-06" db="EMBL/GenBank/DDBJ databases">
        <authorList>
            <consortium name="Pathogen Informatics"/>
        </authorList>
    </citation>
    <scope>NUCLEOTIDE SEQUENCE [LARGE SCALE GENOMIC DNA]</scope>
    <source>
        <strain evidence="1 2">NCTC13015</strain>
    </source>
</reference>
<accession>A0A239YKB4</accession>
<evidence type="ECO:0000313" key="2">
    <source>
        <dbReference type="Proteomes" id="UP000215374"/>
    </source>
</evidence>
<gene>
    <name evidence="1" type="ORF">SAMEA4535761_00505</name>
</gene>
<proteinExistence type="predicted"/>
<protein>
    <submittedName>
        <fullName evidence="1">Uncharacterized protein</fullName>
    </submittedName>
</protein>
<evidence type="ECO:0000313" key="1">
    <source>
        <dbReference type="EMBL" id="SNV59247.1"/>
    </source>
</evidence>
<name>A0A239YKB4_9CORY</name>
<dbReference type="AlphaFoldDB" id="A0A239YKB4"/>